<keyword evidence="3 8" id="KW-0436">Ligase</keyword>
<evidence type="ECO:0000256" key="7">
    <source>
        <dbReference type="ARBA" id="ARBA00052340"/>
    </source>
</evidence>
<name>A0A0H5QRG6_9EUKA</name>
<dbReference type="PANTHER" id="PTHR23090:SF9">
    <property type="entry name" value="GLUTAMINE-DEPENDENT NAD(+) SYNTHETASE"/>
    <property type="match status" value="1"/>
</dbReference>
<dbReference type="SUPFAM" id="SSF52402">
    <property type="entry name" value="Adenine nucleotide alpha hydrolases-like"/>
    <property type="match status" value="1"/>
</dbReference>
<dbReference type="Pfam" id="PF02540">
    <property type="entry name" value="NAD_synthase"/>
    <property type="match status" value="1"/>
</dbReference>
<dbReference type="UniPathway" id="UPA00253">
    <property type="reaction ID" value="UER00334"/>
</dbReference>
<protein>
    <recommendedName>
        <fullName evidence="8">Glutamine-dependent NAD(+) synthetase</fullName>
        <ecNumber evidence="8">6.3.5.1</ecNumber>
    </recommendedName>
    <alternativeName>
        <fullName evidence="8">NAD(+) synthase [glutamine-hydrolyzing]</fullName>
    </alternativeName>
</protein>
<dbReference type="NCBIfam" id="TIGR00552">
    <property type="entry name" value="nadE"/>
    <property type="match status" value="1"/>
</dbReference>
<dbReference type="HAMAP" id="MF_02090">
    <property type="entry name" value="NadE_glutamine_dep"/>
    <property type="match status" value="1"/>
</dbReference>
<dbReference type="InterPro" id="IPR036526">
    <property type="entry name" value="C-N_Hydrolase_sf"/>
</dbReference>
<dbReference type="PANTHER" id="PTHR23090">
    <property type="entry name" value="NH 3 /GLUTAMINE-DEPENDENT NAD + SYNTHETASE"/>
    <property type="match status" value="1"/>
</dbReference>
<dbReference type="InterPro" id="IPR003694">
    <property type="entry name" value="NAD_synthase"/>
</dbReference>
<dbReference type="GO" id="GO:0004359">
    <property type="term" value="F:glutaminase activity"/>
    <property type="evidence" value="ECO:0007669"/>
    <property type="project" value="InterPro"/>
</dbReference>
<evidence type="ECO:0000256" key="6">
    <source>
        <dbReference type="ARBA" id="ARBA00023027"/>
    </source>
</evidence>
<dbReference type="GO" id="GO:0003952">
    <property type="term" value="F:NAD+ synthase (glutamine-hydrolyzing) activity"/>
    <property type="evidence" value="ECO:0007669"/>
    <property type="project" value="UniProtKB-UniRule"/>
</dbReference>
<comment type="similarity">
    <text evidence="2 8">In the C-terminal section; belongs to the NAD synthetase family.</text>
</comment>
<dbReference type="AlphaFoldDB" id="A0A0H5QRG6"/>
<comment type="pathway">
    <text evidence="1 8">Cofactor biosynthesis; NAD(+) biosynthesis; NAD(+) from deamido-NAD(+) (L-Gln route): step 1/1.</text>
</comment>
<dbReference type="Gene3D" id="3.40.50.620">
    <property type="entry name" value="HUPs"/>
    <property type="match status" value="1"/>
</dbReference>
<dbReference type="SUPFAM" id="SSF56317">
    <property type="entry name" value="Carbon-nitrogen hydrolase"/>
    <property type="match status" value="1"/>
</dbReference>
<dbReference type="InterPro" id="IPR014445">
    <property type="entry name" value="Gln-dep_NAD_synthase"/>
</dbReference>
<dbReference type="PROSITE" id="PS50263">
    <property type="entry name" value="CN_HYDROLASE"/>
    <property type="match status" value="1"/>
</dbReference>
<dbReference type="FunFam" id="3.40.50.620:FF:000036">
    <property type="entry name" value="Glutamine-dependent NAD(+) synthetase"/>
    <property type="match status" value="1"/>
</dbReference>
<keyword evidence="4 8" id="KW-0547">Nucleotide-binding</keyword>
<dbReference type="InterPro" id="IPR014729">
    <property type="entry name" value="Rossmann-like_a/b/a_fold"/>
</dbReference>
<dbReference type="InterPro" id="IPR003010">
    <property type="entry name" value="C-N_Hydrolase"/>
</dbReference>
<dbReference type="EMBL" id="HACM01003775">
    <property type="protein sequence ID" value="CRZ04217.1"/>
    <property type="molecule type" value="Transcribed_RNA"/>
</dbReference>
<evidence type="ECO:0000256" key="2">
    <source>
        <dbReference type="ARBA" id="ARBA00007145"/>
    </source>
</evidence>
<reference evidence="10" key="1">
    <citation type="submission" date="2015-04" db="EMBL/GenBank/DDBJ databases">
        <title>The genome sequence of the plant pathogenic Rhizarian Plasmodiophora brassicae reveals insights in its biotrophic life cycle and the origin of chitin synthesis.</title>
        <authorList>
            <person name="Schwelm A."/>
            <person name="Fogelqvist J."/>
            <person name="Knaust A."/>
            <person name="Julke S."/>
            <person name="Lilja T."/>
            <person name="Dhandapani V."/>
            <person name="Bonilla-Rosso G."/>
            <person name="Karlsson M."/>
            <person name="Shevchenko A."/>
            <person name="Choi S.R."/>
            <person name="Kim H.G."/>
            <person name="Park J.Y."/>
            <person name="Lim Y.P."/>
            <person name="Ludwig-Muller J."/>
            <person name="Dixelius C."/>
        </authorList>
    </citation>
    <scope>NUCLEOTIDE SEQUENCE</scope>
    <source>
        <tissue evidence="10">Potato root galls</tissue>
    </source>
</reference>
<accession>A0A0H5QRG6</accession>
<dbReference type="Pfam" id="PF00795">
    <property type="entry name" value="CN_hydrolase"/>
    <property type="match status" value="1"/>
</dbReference>
<dbReference type="EC" id="6.3.5.1" evidence="8"/>
<dbReference type="GO" id="GO:0005524">
    <property type="term" value="F:ATP binding"/>
    <property type="evidence" value="ECO:0007669"/>
    <property type="project" value="UniProtKB-UniRule"/>
</dbReference>
<feature type="domain" description="CN hydrolase" evidence="9">
    <location>
        <begin position="5"/>
        <end position="275"/>
    </location>
</feature>
<dbReference type="CDD" id="cd07570">
    <property type="entry name" value="GAT_Gln-NAD-synth"/>
    <property type="match status" value="1"/>
</dbReference>
<evidence type="ECO:0000256" key="5">
    <source>
        <dbReference type="ARBA" id="ARBA00022840"/>
    </source>
</evidence>
<evidence type="ECO:0000313" key="10">
    <source>
        <dbReference type="EMBL" id="CRZ04217.1"/>
    </source>
</evidence>
<organism evidence="10">
    <name type="scientific">Spongospora subterranea</name>
    <dbReference type="NCBI Taxonomy" id="70186"/>
    <lineage>
        <taxon>Eukaryota</taxon>
        <taxon>Sar</taxon>
        <taxon>Rhizaria</taxon>
        <taxon>Endomyxa</taxon>
        <taxon>Phytomyxea</taxon>
        <taxon>Plasmodiophorida</taxon>
        <taxon>Plasmodiophoridae</taxon>
        <taxon>Spongospora</taxon>
    </lineage>
</organism>
<comment type="catalytic activity">
    <reaction evidence="7 8">
        <text>deamido-NAD(+) + L-glutamine + ATP + H2O = L-glutamate + AMP + diphosphate + NAD(+) + H(+)</text>
        <dbReference type="Rhea" id="RHEA:24384"/>
        <dbReference type="ChEBI" id="CHEBI:15377"/>
        <dbReference type="ChEBI" id="CHEBI:15378"/>
        <dbReference type="ChEBI" id="CHEBI:29985"/>
        <dbReference type="ChEBI" id="CHEBI:30616"/>
        <dbReference type="ChEBI" id="CHEBI:33019"/>
        <dbReference type="ChEBI" id="CHEBI:57540"/>
        <dbReference type="ChEBI" id="CHEBI:58359"/>
        <dbReference type="ChEBI" id="CHEBI:58437"/>
        <dbReference type="ChEBI" id="CHEBI:456215"/>
        <dbReference type="EC" id="6.3.5.1"/>
    </reaction>
</comment>
<dbReference type="Gene3D" id="3.60.110.10">
    <property type="entry name" value="Carbon-nitrogen hydrolase"/>
    <property type="match status" value="1"/>
</dbReference>
<evidence type="ECO:0000256" key="1">
    <source>
        <dbReference type="ARBA" id="ARBA00005188"/>
    </source>
</evidence>
<proteinExistence type="inferred from homology"/>
<dbReference type="InterPro" id="IPR022310">
    <property type="entry name" value="NAD/GMP_synthase"/>
</dbReference>
<keyword evidence="6 8" id="KW-0520">NAD</keyword>
<dbReference type="FunFam" id="3.60.110.10:FF:000003">
    <property type="entry name" value="Glutamine-dependent NAD(+) synthetase"/>
    <property type="match status" value="1"/>
</dbReference>
<evidence type="ECO:0000259" key="9">
    <source>
        <dbReference type="PROSITE" id="PS50263"/>
    </source>
</evidence>
<dbReference type="PIRSF" id="PIRSF006630">
    <property type="entry name" value="NADS_GAT"/>
    <property type="match status" value="1"/>
</dbReference>
<dbReference type="GO" id="GO:0009435">
    <property type="term" value="P:NAD+ biosynthetic process"/>
    <property type="evidence" value="ECO:0007669"/>
    <property type="project" value="UniProtKB-UniRule"/>
</dbReference>
<evidence type="ECO:0000256" key="3">
    <source>
        <dbReference type="ARBA" id="ARBA00022598"/>
    </source>
</evidence>
<keyword evidence="5 8" id="KW-0067">ATP-binding</keyword>
<dbReference type="GO" id="GO:0005737">
    <property type="term" value="C:cytoplasm"/>
    <property type="evidence" value="ECO:0007669"/>
    <property type="project" value="InterPro"/>
</dbReference>
<evidence type="ECO:0000256" key="4">
    <source>
        <dbReference type="ARBA" id="ARBA00022741"/>
    </source>
</evidence>
<sequence>MQCLVKVATCNLNQWAMDFDLNLHNIRRSIEIAKGQGARLRLGPELEISGYGCEDHFLEQDTYYHSWKSLAAILDSSLTCNILCDIGMAVVHNNSRYNCRVFVVDKKIVLIRPKMHLANDGNYREARWFCSWTRLDGVDQHIVPKFISDITGDESVPFGAAILQLRDTSIGVELCEELFTPDSPHISLSLNGVEIILNGSGSHHNLRKLDDRLKLITSAVRKCGGLYLYANQRGCDGGRLYYDGCALICLNGNVLAQGSQFAITDVEVATAVVDLEDIRSYRGCISSRSQQSSSVKRLPVVNNSFALHRSSEKPSHDIPTPTKELKYHTVEEEIALSASCWLWDYLRRSNASGFFLPLSGGADSAAVASLVGVMCQNVMAAVTSGDPVVMSDLQRILTQSVSMPSSAKDLVRLLFTTTYMGTSNSSFETQRRAEKLAEEIGTNHIYVNIDAIVNVFLSLFSSLFGGKVPSFTGDKVENVALQNLQARCRMVLSFMMAQLLPWTKGKFGFLIVLGCSNVDEALRGYMTKYDCSSADINPIGGISKTDLRKFLLWAKSSMGYESLQSILDAPPSAELQPISESYSQTDEADMGMTYEELSIFGRLRSIERCGPLSMYRKLKYLWGHYKPSLIAIKVKKFFYHYSANRHKMTVLTPALHAENYSPDDNRFDLRQFLYNTLWPAQFRAIDELAATDEMVMEHKRD</sequence>
<evidence type="ECO:0000256" key="8">
    <source>
        <dbReference type="PIRNR" id="PIRNR006630"/>
    </source>
</evidence>
<dbReference type="CDD" id="cd00553">
    <property type="entry name" value="NAD_synthase"/>
    <property type="match status" value="1"/>
</dbReference>